<dbReference type="GO" id="GO:0016787">
    <property type="term" value="F:hydrolase activity"/>
    <property type="evidence" value="ECO:0007669"/>
    <property type="project" value="UniProtKB-KW"/>
</dbReference>
<evidence type="ECO:0000313" key="3">
    <source>
        <dbReference type="Proteomes" id="UP000749311"/>
    </source>
</evidence>
<dbReference type="EC" id="3.1.1.-" evidence="2"/>
<dbReference type="PANTHER" id="PTHR43798">
    <property type="entry name" value="MONOACYLGLYCEROL LIPASE"/>
    <property type="match status" value="1"/>
</dbReference>
<keyword evidence="3" id="KW-1185">Reference proteome</keyword>
<organism evidence="2 3">
    <name type="scientific">Brooklawnia cerclae</name>
    <dbReference type="NCBI Taxonomy" id="349934"/>
    <lineage>
        <taxon>Bacteria</taxon>
        <taxon>Bacillati</taxon>
        <taxon>Actinomycetota</taxon>
        <taxon>Actinomycetes</taxon>
        <taxon>Propionibacteriales</taxon>
        <taxon>Propionibacteriaceae</taxon>
        <taxon>Brooklawnia</taxon>
    </lineage>
</organism>
<dbReference type="RefSeq" id="WP_167163866.1">
    <property type="nucleotide sequence ID" value="NZ_BAAAOO010000012.1"/>
</dbReference>
<name>A0ABX0SAP0_9ACTN</name>
<keyword evidence="2" id="KW-0378">Hydrolase</keyword>
<dbReference type="InterPro" id="IPR000073">
    <property type="entry name" value="AB_hydrolase_1"/>
</dbReference>
<dbReference type="InterPro" id="IPR050266">
    <property type="entry name" value="AB_hydrolase_sf"/>
</dbReference>
<protein>
    <submittedName>
        <fullName evidence="2">Lipase</fullName>
        <ecNumber evidence="2">3.1.1.-</ecNumber>
    </submittedName>
</protein>
<dbReference type="InterPro" id="IPR029058">
    <property type="entry name" value="AB_hydrolase_fold"/>
</dbReference>
<gene>
    <name evidence="2" type="ORF">FB473_000119</name>
</gene>
<dbReference type="SUPFAM" id="SSF53474">
    <property type="entry name" value="alpha/beta-Hydrolases"/>
    <property type="match status" value="1"/>
</dbReference>
<dbReference type="Pfam" id="PF00561">
    <property type="entry name" value="Abhydrolase_1"/>
    <property type="match status" value="1"/>
</dbReference>
<proteinExistence type="predicted"/>
<reference evidence="2 3" key="1">
    <citation type="submission" date="2020-02" db="EMBL/GenBank/DDBJ databases">
        <title>Sequencing the genomes of 1000 actinobacteria strains.</title>
        <authorList>
            <person name="Klenk H.-P."/>
        </authorList>
    </citation>
    <scope>NUCLEOTIDE SEQUENCE [LARGE SCALE GENOMIC DNA]</scope>
    <source>
        <strain evidence="2 3">DSM 19609</strain>
    </source>
</reference>
<evidence type="ECO:0000259" key="1">
    <source>
        <dbReference type="Pfam" id="PF00561"/>
    </source>
</evidence>
<dbReference type="EMBL" id="JAAMOZ010000001">
    <property type="protein sequence ID" value="NIH55474.1"/>
    <property type="molecule type" value="Genomic_DNA"/>
</dbReference>
<dbReference type="Gene3D" id="3.40.50.1820">
    <property type="entry name" value="alpha/beta hydrolase"/>
    <property type="match status" value="1"/>
</dbReference>
<sequence>MDWPGDGRPLVLLHGVFDSAECWTGVAQQLPCRVTAFDLDAHGHTPLFDGDFTMRAMTEHVIQALEAYGAGPVSLGGHSMGGLVAHEVALTRPDLVAALWLEDPAWVAATEPLGAATHFVTDRAAQLRSWTPDQVLAQGRADHPRWSDDEFGTWLQAKQDVDLDFVDRRQDWTAAASASSCADLDMNTWLLTANPAMGAVVDEASAITAMEGLGERGTRRHFPDCGHDIRKDDRAAYVSVLDEFLLATA</sequence>
<dbReference type="Proteomes" id="UP000749311">
    <property type="component" value="Unassembled WGS sequence"/>
</dbReference>
<dbReference type="PANTHER" id="PTHR43798:SF33">
    <property type="entry name" value="HYDROLASE, PUTATIVE (AFU_ORTHOLOGUE AFUA_2G14860)-RELATED"/>
    <property type="match status" value="1"/>
</dbReference>
<comment type="caution">
    <text evidence="2">The sequence shown here is derived from an EMBL/GenBank/DDBJ whole genome shotgun (WGS) entry which is preliminary data.</text>
</comment>
<feature type="domain" description="AB hydrolase-1" evidence="1">
    <location>
        <begin position="9"/>
        <end position="157"/>
    </location>
</feature>
<accession>A0ABX0SAP0</accession>
<evidence type="ECO:0000313" key="2">
    <source>
        <dbReference type="EMBL" id="NIH55474.1"/>
    </source>
</evidence>